<feature type="chain" id="PRO_5035225756" evidence="1">
    <location>
        <begin position="26"/>
        <end position="315"/>
    </location>
</feature>
<protein>
    <submittedName>
        <fullName evidence="2">Uncharacterized protein</fullName>
    </submittedName>
</protein>
<comment type="caution">
    <text evidence="2">The sequence shown here is derived from an EMBL/GenBank/DDBJ whole genome shotgun (WGS) entry which is preliminary data.</text>
</comment>
<keyword evidence="1" id="KW-0732">Signal</keyword>
<sequence length="315" mass="35603">MYVKMWSKSAIIVALTINLSHLIQGLEYPTEDSEIPAISAIQKLPLGLSPYELHVIGDLLFELPAIKCRYINRVTIEATKKYIEEKIIEVSQTSEFSHPEFVPVYQSLVRCMQHLRHVNPPMPDPSATAAPGATDNKDNVMDHRGIVDALVEKFNAQVVWDRIQSKSRPKKNVPLKTPNSIFTSAWNWLRSIIGHSPRKGPTKPLEEIDEEQRIARKKELKKKEIAAVGDFQMLLSMLSRVVMNSCPVKHKPDHGFISKAIQEILAAVLPDKRKLAAAVDFYFVKRGLWGQVRQCTTEVEKDLKSTNSVDSDSNK</sequence>
<evidence type="ECO:0000313" key="2">
    <source>
        <dbReference type="EMBL" id="CAG7723293.1"/>
    </source>
</evidence>
<evidence type="ECO:0000313" key="3">
    <source>
        <dbReference type="Proteomes" id="UP000708208"/>
    </source>
</evidence>
<keyword evidence="3" id="KW-1185">Reference proteome</keyword>
<evidence type="ECO:0000256" key="1">
    <source>
        <dbReference type="SAM" id="SignalP"/>
    </source>
</evidence>
<organism evidence="2 3">
    <name type="scientific">Allacma fusca</name>
    <dbReference type="NCBI Taxonomy" id="39272"/>
    <lineage>
        <taxon>Eukaryota</taxon>
        <taxon>Metazoa</taxon>
        <taxon>Ecdysozoa</taxon>
        <taxon>Arthropoda</taxon>
        <taxon>Hexapoda</taxon>
        <taxon>Collembola</taxon>
        <taxon>Symphypleona</taxon>
        <taxon>Sminthuridae</taxon>
        <taxon>Allacma</taxon>
    </lineage>
</organism>
<dbReference type="AlphaFoldDB" id="A0A8J2JT58"/>
<dbReference type="OrthoDB" id="10666483at2759"/>
<gene>
    <name evidence="2" type="ORF">AFUS01_LOCUS12389</name>
</gene>
<name>A0A8J2JT58_9HEXA</name>
<dbReference type="Proteomes" id="UP000708208">
    <property type="component" value="Unassembled WGS sequence"/>
</dbReference>
<dbReference type="EMBL" id="CAJVCH010097664">
    <property type="protein sequence ID" value="CAG7723293.1"/>
    <property type="molecule type" value="Genomic_DNA"/>
</dbReference>
<feature type="signal peptide" evidence="1">
    <location>
        <begin position="1"/>
        <end position="25"/>
    </location>
</feature>
<proteinExistence type="predicted"/>
<accession>A0A8J2JT58</accession>
<reference evidence="2" key="1">
    <citation type="submission" date="2021-06" db="EMBL/GenBank/DDBJ databases">
        <authorList>
            <person name="Hodson N. C."/>
            <person name="Mongue J. A."/>
            <person name="Jaron S. K."/>
        </authorList>
    </citation>
    <scope>NUCLEOTIDE SEQUENCE</scope>
</reference>